<dbReference type="AlphaFoldDB" id="A0A8H7T3U2"/>
<proteinExistence type="predicted"/>
<comment type="caution">
    <text evidence="2">The sequence shown here is derived from an EMBL/GenBank/DDBJ whole genome shotgun (WGS) entry which is preliminary data.</text>
</comment>
<feature type="region of interest" description="Disordered" evidence="1">
    <location>
        <begin position="67"/>
        <end position="97"/>
    </location>
</feature>
<name>A0A8H7T3U2_9HELO</name>
<reference evidence="2" key="1">
    <citation type="submission" date="2021-02" db="EMBL/GenBank/DDBJ databases">
        <title>Genome sequence Cadophora malorum strain M34.</title>
        <authorList>
            <person name="Stefanovic E."/>
            <person name="Vu D."/>
            <person name="Scully C."/>
            <person name="Dijksterhuis J."/>
            <person name="Roader J."/>
            <person name="Houbraken J."/>
        </authorList>
    </citation>
    <scope>NUCLEOTIDE SEQUENCE</scope>
    <source>
        <strain evidence="2">M34</strain>
    </source>
</reference>
<feature type="compositionally biased region" description="Basic and acidic residues" evidence="1">
    <location>
        <begin position="82"/>
        <end position="97"/>
    </location>
</feature>
<gene>
    <name evidence="2" type="ORF">IFR04_014933</name>
</gene>
<sequence length="150" mass="17346">MWDDLPPDVTLHQKFERRHTELEGIYWKDMVEKGALVSKYTGSKTSVLEMVDMLINTKMTPPLLTMQKEGSGSSVRRRLGKRLKEGDTEGDFEGKDGAAERLDLQERLESIESELALLRVALPFEKSELHDVARQDENIWDFINIYRDSF</sequence>
<organism evidence="2 3">
    <name type="scientific">Cadophora malorum</name>
    <dbReference type="NCBI Taxonomy" id="108018"/>
    <lineage>
        <taxon>Eukaryota</taxon>
        <taxon>Fungi</taxon>
        <taxon>Dikarya</taxon>
        <taxon>Ascomycota</taxon>
        <taxon>Pezizomycotina</taxon>
        <taxon>Leotiomycetes</taxon>
        <taxon>Helotiales</taxon>
        <taxon>Ploettnerulaceae</taxon>
        <taxon>Cadophora</taxon>
    </lineage>
</organism>
<evidence type="ECO:0000313" key="2">
    <source>
        <dbReference type="EMBL" id="KAG4411935.1"/>
    </source>
</evidence>
<protein>
    <submittedName>
        <fullName evidence="2">Uncharacterized protein</fullName>
    </submittedName>
</protein>
<dbReference type="EMBL" id="JAFJYH010000426">
    <property type="protein sequence ID" value="KAG4411935.1"/>
    <property type="molecule type" value="Genomic_DNA"/>
</dbReference>
<dbReference type="OrthoDB" id="8954335at2759"/>
<evidence type="ECO:0000256" key="1">
    <source>
        <dbReference type="SAM" id="MobiDB-lite"/>
    </source>
</evidence>
<dbReference type="Proteomes" id="UP000664132">
    <property type="component" value="Unassembled WGS sequence"/>
</dbReference>
<evidence type="ECO:0000313" key="3">
    <source>
        <dbReference type="Proteomes" id="UP000664132"/>
    </source>
</evidence>
<keyword evidence="3" id="KW-1185">Reference proteome</keyword>
<accession>A0A8H7T3U2</accession>